<dbReference type="PANTHER" id="PTHR30576">
    <property type="entry name" value="COLANIC BIOSYNTHESIS UDP-GLUCOSE LIPID CARRIER TRANSFERASE"/>
    <property type="match status" value="1"/>
</dbReference>
<proteinExistence type="inferred from homology"/>
<keyword evidence="3" id="KW-0808">Transferase</keyword>
<accession>A0A6J4QB83</accession>
<dbReference type="AlphaFoldDB" id="A0A6J4QB83"/>
<dbReference type="InterPro" id="IPR003362">
    <property type="entry name" value="Bact_transf"/>
</dbReference>
<reference evidence="3" key="1">
    <citation type="submission" date="2020-02" db="EMBL/GenBank/DDBJ databases">
        <authorList>
            <person name="Meier V. D."/>
        </authorList>
    </citation>
    <scope>NUCLEOTIDE SEQUENCE</scope>
    <source>
        <strain evidence="3">AVDCRST_MAG66</strain>
    </source>
</reference>
<evidence type="ECO:0000313" key="3">
    <source>
        <dbReference type="EMBL" id="CAA9432987.1"/>
    </source>
</evidence>
<sequence>MRRCLDVLVSATALAVTAPLLALIAVTIRLDSRGPALLRQERVGLDREVFTMYKFRSMRVGVDDGLHRRQIEAELRGEDTSVSGSWKIDDDPRVTRVGRVLRRLSLDELPQLINVLRGDMTLVGPRPCLPWEAAMFPARFELRFSVRPGLTGLWQVRGRSRLGTLDMLGLDVDYVRTRALRRDLAILFATVPSMLRGDGAR</sequence>
<dbReference type="EMBL" id="CADCUS010000489">
    <property type="protein sequence ID" value="CAA9432987.1"/>
    <property type="molecule type" value="Genomic_DNA"/>
</dbReference>
<evidence type="ECO:0000259" key="2">
    <source>
        <dbReference type="Pfam" id="PF02397"/>
    </source>
</evidence>
<name>A0A6J4QB83_9PSEU</name>
<dbReference type="GO" id="GO:0047360">
    <property type="term" value="F:undecaprenyl-phosphate galactose phosphotransferase activity"/>
    <property type="evidence" value="ECO:0007669"/>
    <property type="project" value="UniProtKB-EC"/>
</dbReference>
<feature type="domain" description="Bacterial sugar transferase" evidence="2">
    <location>
        <begin position="2"/>
        <end position="195"/>
    </location>
</feature>
<organism evidence="3">
    <name type="scientific">uncultured Pseudonocardia sp</name>
    <dbReference type="NCBI Taxonomy" id="211455"/>
    <lineage>
        <taxon>Bacteria</taxon>
        <taxon>Bacillati</taxon>
        <taxon>Actinomycetota</taxon>
        <taxon>Actinomycetes</taxon>
        <taxon>Pseudonocardiales</taxon>
        <taxon>Pseudonocardiaceae</taxon>
        <taxon>Pseudonocardia</taxon>
        <taxon>environmental samples</taxon>
    </lineage>
</organism>
<gene>
    <name evidence="3" type="ORF">AVDCRST_MAG66-3431</name>
</gene>
<dbReference type="Pfam" id="PF02397">
    <property type="entry name" value="Bac_transf"/>
    <property type="match status" value="1"/>
</dbReference>
<dbReference type="PANTHER" id="PTHR30576:SF10">
    <property type="entry name" value="SLL5057 PROTEIN"/>
    <property type="match status" value="1"/>
</dbReference>
<comment type="similarity">
    <text evidence="1">Belongs to the bacterial sugar transferase family.</text>
</comment>
<evidence type="ECO:0000256" key="1">
    <source>
        <dbReference type="ARBA" id="ARBA00006464"/>
    </source>
</evidence>
<dbReference type="EC" id="2.7.8.6" evidence="3"/>
<protein>
    <submittedName>
        <fullName evidence="3">Undecaprenyl-phosphate galactosephosphotransferase</fullName>
        <ecNumber evidence="3">2.7.8.6</ecNumber>
    </submittedName>
</protein>